<dbReference type="InterPro" id="IPR001789">
    <property type="entry name" value="Sig_transdc_resp-reg_receiver"/>
</dbReference>
<dbReference type="InterPro" id="IPR009057">
    <property type="entry name" value="Homeodomain-like_sf"/>
</dbReference>
<feature type="domain" description="HTH araC/xylS-type" evidence="11">
    <location>
        <begin position="422"/>
        <end position="524"/>
    </location>
</feature>
<dbReference type="InterPro" id="IPR011006">
    <property type="entry name" value="CheY-like_superfamily"/>
</dbReference>
<dbReference type="Gene3D" id="3.40.50.2300">
    <property type="match status" value="1"/>
</dbReference>
<comment type="function">
    <text evidence="9">May play the central regulatory role in sporulation. It may be an element of the effector pathway responsible for the activation of sporulation genes in response to nutritional stress. Spo0A may act in concert with spo0H (a sigma factor) to control the expression of some genes that are critical to the sporulation process.</text>
</comment>
<keyword evidence="5" id="KW-0902">Two-component regulatory system</keyword>
<feature type="modified residue" description="4-aspartylphosphate" evidence="10">
    <location>
        <position position="54"/>
    </location>
</feature>
<keyword evidence="14" id="KW-1185">Reference proteome</keyword>
<accession>A0A1H7I3M9</accession>
<evidence type="ECO:0000313" key="13">
    <source>
        <dbReference type="EMBL" id="SEK55125.1"/>
    </source>
</evidence>
<dbReference type="GO" id="GO:0005737">
    <property type="term" value="C:cytoplasm"/>
    <property type="evidence" value="ECO:0007669"/>
    <property type="project" value="UniProtKB-SubCell"/>
</dbReference>
<evidence type="ECO:0000259" key="12">
    <source>
        <dbReference type="PROSITE" id="PS50110"/>
    </source>
</evidence>
<dbReference type="InterPro" id="IPR018062">
    <property type="entry name" value="HTH_AraC-typ_CS"/>
</dbReference>
<evidence type="ECO:0000256" key="8">
    <source>
        <dbReference type="ARBA" id="ARBA00023163"/>
    </source>
</evidence>
<dbReference type="Proteomes" id="UP000182321">
    <property type="component" value="Unassembled WGS sequence"/>
</dbReference>
<dbReference type="PROSITE" id="PS00041">
    <property type="entry name" value="HTH_ARAC_FAMILY_1"/>
    <property type="match status" value="1"/>
</dbReference>
<evidence type="ECO:0000256" key="9">
    <source>
        <dbReference type="ARBA" id="ARBA00024867"/>
    </source>
</evidence>
<gene>
    <name evidence="13" type="ORF">SAMN02910377_01188</name>
</gene>
<dbReference type="SMART" id="SM00448">
    <property type="entry name" value="REC"/>
    <property type="match status" value="1"/>
</dbReference>
<keyword evidence="7" id="KW-0238">DNA-binding</keyword>
<keyword evidence="8" id="KW-0804">Transcription</keyword>
<evidence type="ECO:0000256" key="4">
    <source>
        <dbReference type="ARBA" id="ARBA00022553"/>
    </source>
</evidence>
<dbReference type="SUPFAM" id="SSF52172">
    <property type="entry name" value="CheY-like"/>
    <property type="match status" value="1"/>
</dbReference>
<evidence type="ECO:0000256" key="10">
    <source>
        <dbReference type="PROSITE-ProRule" id="PRU00169"/>
    </source>
</evidence>
<evidence type="ECO:0000313" key="14">
    <source>
        <dbReference type="Proteomes" id="UP000182321"/>
    </source>
</evidence>
<evidence type="ECO:0000256" key="3">
    <source>
        <dbReference type="ARBA" id="ARBA00022490"/>
    </source>
</evidence>
<dbReference type="Gene3D" id="1.10.10.60">
    <property type="entry name" value="Homeodomain-like"/>
    <property type="match status" value="2"/>
</dbReference>
<dbReference type="PROSITE" id="PS01124">
    <property type="entry name" value="HTH_ARAC_FAMILY_2"/>
    <property type="match status" value="1"/>
</dbReference>
<dbReference type="SUPFAM" id="SSF46689">
    <property type="entry name" value="Homeodomain-like"/>
    <property type="match status" value="1"/>
</dbReference>
<dbReference type="GO" id="GO:0003700">
    <property type="term" value="F:DNA-binding transcription factor activity"/>
    <property type="evidence" value="ECO:0007669"/>
    <property type="project" value="InterPro"/>
</dbReference>
<dbReference type="InterPro" id="IPR018060">
    <property type="entry name" value="HTH_AraC"/>
</dbReference>
<protein>
    <recommendedName>
        <fullName evidence="2">Stage 0 sporulation protein A homolog</fullName>
    </recommendedName>
</protein>
<evidence type="ECO:0000256" key="5">
    <source>
        <dbReference type="ARBA" id="ARBA00023012"/>
    </source>
</evidence>
<dbReference type="InterPro" id="IPR051552">
    <property type="entry name" value="HptR"/>
</dbReference>
<dbReference type="AlphaFoldDB" id="A0A1H7I3M9"/>
<proteinExistence type="predicted"/>
<keyword evidence="6" id="KW-0805">Transcription regulation</keyword>
<evidence type="ECO:0000259" key="11">
    <source>
        <dbReference type="PROSITE" id="PS01124"/>
    </source>
</evidence>
<dbReference type="EMBL" id="FNZX01000006">
    <property type="protein sequence ID" value="SEK55125.1"/>
    <property type="molecule type" value="Genomic_DNA"/>
</dbReference>
<keyword evidence="4 10" id="KW-0597">Phosphoprotein</keyword>
<evidence type="ECO:0000256" key="2">
    <source>
        <dbReference type="ARBA" id="ARBA00018672"/>
    </source>
</evidence>
<dbReference type="PROSITE" id="PS50110">
    <property type="entry name" value="RESPONSE_REGULATORY"/>
    <property type="match status" value="1"/>
</dbReference>
<evidence type="ECO:0000256" key="7">
    <source>
        <dbReference type="ARBA" id="ARBA00023125"/>
    </source>
</evidence>
<keyword evidence="3" id="KW-0963">Cytoplasm</keyword>
<name>A0A1H7I3M9_9FIRM</name>
<dbReference type="GO" id="GO:0000160">
    <property type="term" value="P:phosphorelay signal transduction system"/>
    <property type="evidence" value="ECO:0007669"/>
    <property type="project" value="UniProtKB-KW"/>
</dbReference>
<evidence type="ECO:0000256" key="1">
    <source>
        <dbReference type="ARBA" id="ARBA00004496"/>
    </source>
</evidence>
<dbReference type="PANTHER" id="PTHR42713:SF3">
    <property type="entry name" value="TRANSCRIPTIONAL REGULATORY PROTEIN HPTR"/>
    <property type="match status" value="1"/>
</dbReference>
<dbReference type="PANTHER" id="PTHR42713">
    <property type="entry name" value="HISTIDINE KINASE-RELATED"/>
    <property type="match status" value="1"/>
</dbReference>
<dbReference type="CDD" id="cd17536">
    <property type="entry name" value="REC_YesN-like"/>
    <property type="match status" value="1"/>
</dbReference>
<dbReference type="Pfam" id="PF12833">
    <property type="entry name" value="HTH_18"/>
    <property type="match status" value="1"/>
</dbReference>
<organism evidence="13 14">
    <name type="scientific">Pseudobutyrivibrio ruminis</name>
    <dbReference type="NCBI Taxonomy" id="46206"/>
    <lineage>
        <taxon>Bacteria</taxon>
        <taxon>Bacillati</taxon>
        <taxon>Bacillota</taxon>
        <taxon>Clostridia</taxon>
        <taxon>Lachnospirales</taxon>
        <taxon>Lachnospiraceae</taxon>
        <taxon>Pseudobutyrivibrio</taxon>
    </lineage>
</organism>
<dbReference type="GO" id="GO:0043565">
    <property type="term" value="F:sequence-specific DNA binding"/>
    <property type="evidence" value="ECO:0007669"/>
    <property type="project" value="InterPro"/>
</dbReference>
<dbReference type="Pfam" id="PF00072">
    <property type="entry name" value="Response_reg"/>
    <property type="match status" value="1"/>
</dbReference>
<sequence>MLKVLLVDDEPFILQGLKVLVDWEVEGYEIYTAVNGKEALDFIKKQPVDLVIADIKMPLMDGIELLKEVRKINDEIYYVILSGYAEFGYAQEALKHGCVEYILKPVEKEQLLVILRKIAALNKEKIIEIQEKAKKDKAYLDRNIMSLLRGKYDRTNIECISDKIDVDEDMCYVEVQLDVATLSEDYSDEEKKEQLNKLYLAADEFLKNDFALCIMDVSDSEKTYDIGFIYTDSMGQKLQLTAEEYLKRFYDYLIANTNLEITMLVGKGVSGIKNISKSYGTANMLRSLQGFREKKNIYYYEDEYKINDTGILICKKQLDNLIDAIEGGEHVEIRKSVDEFYQEMKNTGVTESTMNLNINYLLFQLIHLASELDNEVNQEEILRMILESTSEEGIRRGGRTHLCKMAYAYGDYITQLRKNVSKGVLGQIEDEIKRNYASNLTLRELSEKYYINSAYLGQVFRKKYGCSFKDYLNEQRLNEAAKLLRKSDMKIYEVAEMVGYKDVDYFVNKFIEAKGCTPTKYKKNMAV</sequence>
<dbReference type="RefSeq" id="WP_074790222.1">
    <property type="nucleotide sequence ID" value="NZ_FNZX01000006.1"/>
</dbReference>
<evidence type="ECO:0000256" key="6">
    <source>
        <dbReference type="ARBA" id="ARBA00023015"/>
    </source>
</evidence>
<feature type="domain" description="Response regulatory" evidence="12">
    <location>
        <begin position="3"/>
        <end position="119"/>
    </location>
</feature>
<dbReference type="SMART" id="SM00342">
    <property type="entry name" value="HTH_ARAC"/>
    <property type="match status" value="1"/>
</dbReference>
<reference evidence="14" key="1">
    <citation type="submission" date="2016-10" db="EMBL/GenBank/DDBJ databases">
        <authorList>
            <person name="Varghese N."/>
            <person name="Submissions S."/>
        </authorList>
    </citation>
    <scope>NUCLEOTIDE SEQUENCE [LARGE SCALE GENOMIC DNA]</scope>
    <source>
        <strain evidence="14">ACV-9</strain>
    </source>
</reference>
<comment type="subcellular location">
    <subcellularLocation>
        <location evidence="1">Cytoplasm</location>
    </subcellularLocation>
</comment>